<organism evidence="2 3">
    <name type="scientific">Paenibacillus alba</name>
    <dbReference type="NCBI Taxonomy" id="1197127"/>
    <lineage>
        <taxon>Bacteria</taxon>
        <taxon>Bacillati</taxon>
        <taxon>Bacillota</taxon>
        <taxon>Bacilli</taxon>
        <taxon>Bacillales</taxon>
        <taxon>Paenibacillaceae</taxon>
        <taxon>Paenibacillus</taxon>
    </lineage>
</organism>
<sequence>MRTQDQIKRMVNQLEQTLKQLNEVENRGEINEIRAQIEILEWVLDAPVGKYHA</sequence>
<dbReference type="RefSeq" id="WP_326076599.1">
    <property type="nucleotide sequence ID" value="NZ_JARLKY010000124.1"/>
</dbReference>
<feature type="coiled-coil region" evidence="1">
    <location>
        <begin position="4"/>
        <end position="31"/>
    </location>
</feature>
<name>A0ABU6GIE1_9BACL</name>
<evidence type="ECO:0000313" key="3">
    <source>
        <dbReference type="Proteomes" id="UP001338137"/>
    </source>
</evidence>
<proteinExistence type="predicted"/>
<dbReference type="Proteomes" id="UP001338137">
    <property type="component" value="Unassembled WGS sequence"/>
</dbReference>
<evidence type="ECO:0008006" key="4">
    <source>
        <dbReference type="Google" id="ProtNLM"/>
    </source>
</evidence>
<keyword evidence="3" id="KW-1185">Reference proteome</keyword>
<evidence type="ECO:0000256" key="1">
    <source>
        <dbReference type="SAM" id="Coils"/>
    </source>
</evidence>
<reference evidence="2 3" key="1">
    <citation type="submission" date="2023-03" db="EMBL/GenBank/DDBJ databases">
        <title>Bacillus Genome Sequencing.</title>
        <authorList>
            <person name="Dunlap C."/>
        </authorList>
    </citation>
    <scope>NUCLEOTIDE SEQUENCE [LARGE SCALE GENOMIC DNA]</scope>
    <source>
        <strain evidence="2 3">BD-533</strain>
    </source>
</reference>
<accession>A0ABU6GIE1</accession>
<protein>
    <recommendedName>
        <fullName evidence="4">Phage protein</fullName>
    </recommendedName>
</protein>
<comment type="caution">
    <text evidence="2">The sequence shown here is derived from an EMBL/GenBank/DDBJ whole genome shotgun (WGS) entry which is preliminary data.</text>
</comment>
<dbReference type="EMBL" id="JARLKY010000124">
    <property type="protein sequence ID" value="MEC0232419.1"/>
    <property type="molecule type" value="Genomic_DNA"/>
</dbReference>
<evidence type="ECO:0000313" key="2">
    <source>
        <dbReference type="EMBL" id="MEC0232419.1"/>
    </source>
</evidence>
<keyword evidence="1" id="KW-0175">Coiled coil</keyword>
<gene>
    <name evidence="2" type="ORF">P4I72_35490</name>
</gene>